<accession>A0A0N4ZUR3</accession>
<keyword evidence="3" id="KW-1185">Reference proteome</keyword>
<dbReference type="SUPFAM" id="SSF55550">
    <property type="entry name" value="SH2 domain"/>
    <property type="match status" value="1"/>
</dbReference>
<dbReference type="Gene3D" id="3.30.505.10">
    <property type="entry name" value="SH2 domain"/>
    <property type="match status" value="1"/>
</dbReference>
<proteinExistence type="predicted"/>
<reference evidence="4" key="1">
    <citation type="submission" date="2017-02" db="UniProtKB">
        <authorList>
            <consortium name="WormBaseParasite"/>
        </authorList>
    </citation>
    <scope>IDENTIFICATION</scope>
</reference>
<organism evidence="3 4">
    <name type="scientific">Parastrongyloides trichosuri</name>
    <name type="common">Possum-specific nematode worm</name>
    <dbReference type="NCBI Taxonomy" id="131310"/>
    <lineage>
        <taxon>Eukaryota</taxon>
        <taxon>Metazoa</taxon>
        <taxon>Ecdysozoa</taxon>
        <taxon>Nematoda</taxon>
        <taxon>Chromadorea</taxon>
        <taxon>Rhabditida</taxon>
        <taxon>Tylenchina</taxon>
        <taxon>Panagrolaimomorpha</taxon>
        <taxon>Strongyloidoidea</taxon>
        <taxon>Strongyloididae</taxon>
        <taxon>Parastrongyloides</taxon>
    </lineage>
</organism>
<dbReference type="PANTHER" id="PTHR31128:SF9">
    <property type="entry name" value="DUF3444 DOMAIN-CONTAINING PROTEIN-RELATED"/>
    <property type="match status" value="1"/>
</dbReference>
<protein>
    <submittedName>
        <fullName evidence="4">SH2 domain-containing protein</fullName>
    </submittedName>
</protein>
<evidence type="ECO:0000313" key="4">
    <source>
        <dbReference type="WBParaSite" id="PTRK_0001232600.1"/>
    </source>
</evidence>
<keyword evidence="1" id="KW-0727">SH2 domain</keyword>
<dbReference type="WBParaSite" id="PTRK_0001232600.1">
    <property type="protein sequence ID" value="PTRK_0001232600.1"/>
    <property type="gene ID" value="PTRK_0001232600"/>
</dbReference>
<name>A0A0N4ZUR3_PARTI</name>
<dbReference type="PROSITE" id="PS50001">
    <property type="entry name" value="SH2"/>
    <property type="match status" value="1"/>
</dbReference>
<evidence type="ECO:0000259" key="2">
    <source>
        <dbReference type="PROSITE" id="PS50001"/>
    </source>
</evidence>
<dbReference type="PANTHER" id="PTHR31128">
    <property type="entry name" value="PROTEIN CBR-CLEC-135-RELATED"/>
    <property type="match status" value="1"/>
</dbReference>
<dbReference type="AlphaFoldDB" id="A0A0N4ZUR3"/>
<feature type="domain" description="SH2" evidence="2">
    <location>
        <begin position="221"/>
        <end position="334"/>
    </location>
</feature>
<evidence type="ECO:0000256" key="1">
    <source>
        <dbReference type="PROSITE-ProRule" id="PRU00191"/>
    </source>
</evidence>
<dbReference type="InterPro" id="IPR000980">
    <property type="entry name" value="SH2"/>
</dbReference>
<evidence type="ECO:0000313" key="3">
    <source>
        <dbReference type="Proteomes" id="UP000038045"/>
    </source>
</evidence>
<dbReference type="Proteomes" id="UP000038045">
    <property type="component" value="Unplaced"/>
</dbReference>
<sequence>MSSSNTVTSFRNPSTLDKYNLLECEVEIKLEGFINNKYVMKEILDIQSVLIKKHNVSSSNKEYQIIHSSKSIQKALTNTSSISIKSETDLREGGDFYISYLGYITPENAEKRMKRDNSVKIYHKLISFEKNTDNFDKIPLTIIHRISRNNIKHFEIFGKKNHQTKKYEYSLNDKICQKIFDNCIDLLNEYVKLYVNCKSKYGKCVVRGINFDKKDNFFGSFYIGVKSEEEAEKILNKYHGNFLIYHRVPNKFCMMKTLHECVQLYLVSKFSKYISVHMPIKKTKNCGINLYYIPLINNLSETPKFENINDLISYFSINEKTLRKCCKLFLRKHLNA</sequence>
<dbReference type="InterPro" id="IPR036860">
    <property type="entry name" value="SH2_dom_sf"/>
</dbReference>